<sequence>MVMSKTIAIFLVSMIIVTYYIAFSAAQTPTSAAPVATPTSAAPVATPTGCPMVGHNCTGTTPCCSFFGTCGSGSVECGPGCIPEFSEFGACS</sequence>
<protein>
    <submittedName>
        <fullName evidence="1">1883_t:CDS:1</fullName>
    </submittedName>
</protein>
<dbReference type="EMBL" id="CAJVPM010003620">
    <property type="protein sequence ID" value="CAG8503795.1"/>
    <property type="molecule type" value="Genomic_DNA"/>
</dbReference>
<reference evidence="1" key="1">
    <citation type="submission" date="2021-06" db="EMBL/GenBank/DDBJ databases">
        <authorList>
            <person name="Kallberg Y."/>
            <person name="Tangrot J."/>
            <person name="Rosling A."/>
        </authorList>
    </citation>
    <scope>NUCLEOTIDE SEQUENCE</scope>
    <source>
        <strain evidence="1">AU212A</strain>
    </source>
</reference>
<evidence type="ECO:0000313" key="2">
    <source>
        <dbReference type="Proteomes" id="UP000789860"/>
    </source>
</evidence>
<dbReference type="Proteomes" id="UP000789860">
    <property type="component" value="Unassembled WGS sequence"/>
</dbReference>
<evidence type="ECO:0000313" key="1">
    <source>
        <dbReference type="EMBL" id="CAG8503795.1"/>
    </source>
</evidence>
<proteinExistence type="predicted"/>
<organism evidence="1 2">
    <name type="scientific">Scutellospora calospora</name>
    <dbReference type="NCBI Taxonomy" id="85575"/>
    <lineage>
        <taxon>Eukaryota</taxon>
        <taxon>Fungi</taxon>
        <taxon>Fungi incertae sedis</taxon>
        <taxon>Mucoromycota</taxon>
        <taxon>Glomeromycotina</taxon>
        <taxon>Glomeromycetes</taxon>
        <taxon>Diversisporales</taxon>
        <taxon>Gigasporaceae</taxon>
        <taxon>Scutellospora</taxon>
    </lineage>
</organism>
<keyword evidence="2" id="KW-1185">Reference proteome</keyword>
<accession>A0ACA9L048</accession>
<name>A0ACA9L048_9GLOM</name>
<comment type="caution">
    <text evidence="1">The sequence shown here is derived from an EMBL/GenBank/DDBJ whole genome shotgun (WGS) entry which is preliminary data.</text>
</comment>
<gene>
    <name evidence="1" type="ORF">SCALOS_LOCUS3361</name>
</gene>